<organism evidence="1 2">
    <name type="scientific">Salix koriyanagi</name>
    <dbReference type="NCBI Taxonomy" id="2511006"/>
    <lineage>
        <taxon>Eukaryota</taxon>
        <taxon>Viridiplantae</taxon>
        <taxon>Streptophyta</taxon>
        <taxon>Embryophyta</taxon>
        <taxon>Tracheophyta</taxon>
        <taxon>Spermatophyta</taxon>
        <taxon>Magnoliopsida</taxon>
        <taxon>eudicotyledons</taxon>
        <taxon>Gunneridae</taxon>
        <taxon>Pentapetalae</taxon>
        <taxon>rosids</taxon>
        <taxon>fabids</taxon>
        <taxon>Malpighiales</taxon>
        <taxon>Salicaceae</taxon>
        <taxon>Saliceae</taxon>
        <taxon>Salix</taxon>
    </lineage>
</organism>
<dbReference type="InterPro" id="IPR017853">
    <property type="entry name" value="GH"/>
</dbReference>
<dbReference type="PANTHER" id="PTHR31490">
    <property type="entry name" value="GLYCOSYL HYDROLASE"/>
    <property type="match status" value="1"/>
</dbReference>
<dbReference type="SUPFAM" id="SSF51445">
    <property type="entry name" value="(Trans)glycosidases"/>
    <property type="match status" value="1"/>
</dbReference>
<dbReference type="Gene3D" id="3.20.20.80">
    <property type="entry name" value="Glycosidases"/>
    <property type="match status" value="1"/>
</dbReference>
<proteinExistence type="predicted"/>
<reference evidence="1" key="1">
    <citation type="submission" date="2022-11" db="EMBL/GenBank/DDBJ databases">
        <authorList>
            <person name="Hyden B.L."/>
            <person name="Feng K."/>
            <person name="Yates T."/>
            <person name="Jawdy S."/>
            <person name="Smart L.B."/>
            <person name="Muchero W."/>
        </authorList>
    </citation>
    <scope>NUCLEOTIDE SEQUENCE</scope>
    <source>
        <tissue evidence="1">Shoot tip</tissue>
    </source>
</reference>
<dbReference type="InterPro" id="IPR044846">
    <property type="entry name" value="GH10"/>
</dbReference>
<accession>A0A9Q0TSA3</accession>
<evidence type="ECO:0000313" key="2">
    <source>
        <dbReference type="Proteomes" id="UP001151752"/>
    </source>
</evidence>
<dbReference type="AlphaFoldDB" id="A0A9Q0TSA3"/>
<dbReference type="Proteomes" id="UP001151752">
    <property type="component" value="Chromosome 9"/>
</dbReference>
<protein>
    <submittedName>
        <fullName evidence="1">GLYCOSYL HYDROLASE</fullName>
    </submittedName>
</protein>
<gene>
    <name evidence="1" type="ORF">OIU74_009449</name>
</gene>
<comment type="caution">
    <text evidence="1">The sequence shown here is derived from an EMBL/GenBank/DDBJ whole genome shotgun (WGS) entry which is preliminary data.</text>
</comment>
<dbReference type="EMBL" id="JAPFFM010000014">
    <property type="protein sequence ID" value="KAJ6716932.1"/>
    <property type="molecule type" value="Genomic_DNA"/>
</dbReference>
<dbReference type="GO" id="GO:0004553">
    <property type="term" value="F:hydrolase activity, hydrolyzing O-glycosyl compounds"/>
    <property type="evidence" value="ECO:0007669"/>
    <property type="project" value="InterPro"/>
</dbReference>
<name>A0A9Q0TSA3_9ROSI</name>
<keyword evidence="1" id="KW-0378">Hydrolase</keyword>
<sequence>MSYAIKSAISWTIILPVNGIIGPKVDSLIDDELTLPDKISTRQLKVLRRNHLLSSNGEQIQQDIINTQLQVPFLKSLPYQNWFVERFNAAVFENELKFASKGRKENLKAEEHQTNGIGLESHFSKLKFPLMKAIVDKLAALKLPIKLTETDTGRVSSAETKAFYLEQALREGFSHPAVDRIMLWTALHPYGFYQTCLTDYNLQNLLAGDVVEKLLKNGKTGR</sequence>
<dbReference type="GO" id="GO:0005975">
    <property type="term" value="P:carbohydrate metabolic process"/>
    <property type="evidence" value="ECO:0007669"/>
    <property type="project" value="InterPro"/>
</dbReference>
<dbReference type="PANTHER" id="PTHR31490:SF3">
    <property type="entry name" value="GLYCOSYL HYDROLASE FAMILY 10 PROTEIN"/>
    <property type="match status" value="1"/>
</dbReference>
<evidence type="ECO:0000313" key="1">
    <source>
        <dbReference type="EMBL" id="KAJ6716932.1"/>
    </source>
</evidence>
<keyword evidence="2" id="KW-1185">Reference proteome</keyword>
<reference evidence="1" key="2">
    <citation type="journal article" date="2023" name="Int. J. Mol. Sci.">
        <title>De Novo Assembly and Annotation of 11 Diverse Shrub Willow (Salix) Genomes Reveals Novel Gene Organization in Sex-Linked Regions.</title>
        <authorList>
            <person name="Hyden B."/>
            <person name="Feng K."/>
            <person name="Yates T.B."/>
            <person name="Jawdy S."/>
            <person name="Cereghino C."/>
            <person name="Smart L.B."/>
            <person name="Muchero W."/>
        </authorList>
    </citation>
    <scope>NUCLEOTIDE SEQUENCE</scope>
    <source>
        <tissue evidence="1">Shoot tip</tissue>
    </source>
</reference>